<keyword evidence="6" id="KW-1185">Reference proteome</keyword>
<dbReference type="Pfam" id="PF07987">
    <property type="entry name" value="DUF1775"/>
    <property type="match status" value="1"/>
</dbReference>
<feature type="signal peptide" evidence="3">
    <location>
        <begin position="1"/>
        <end position="42"/>
    </location>
</feature>
<feature type="chain" id="PRO_5031279776" evidence="3">
    <location>
        <begin position="43"/>
        <end position="253"/>
    </location>
</feature>
<comment type="caution">
    <text evidence="5">The sequence shown here is derived from an EMBL/GenBank/DDBJ whole genome shotgun (WGS) entry which is preliminary data.</text>
</comment>
<dbReference type="Gene3D" id="2.60.40.2230">
    <property type="entry name" value="Uncharacterised protein YcnI-like PF07987, DUF1775"/>
    <property type="match status" value="1"/>
</dbReference>
<feature type="domain" description="YncI copper-binding" evidence="4">
    <location>
        <begin position="43"/>
        <end position="189"/>
    </location>
</feature>
<evidence type="ECO:0000313" key="5">
    <source>
        <dbReference type="EMBL" id="MBB4927232.1"/>
    </source>
</evidence>
<evidence type="ECO:0000256" key="1">
    <source>
        <dbReference type="SAM" id="MobiDB-lite"/>
    </source>
</evidence>
<dbReference type="InterPro" id="IPR012533">
    <property type="entry name" value="YcnI-copper_dom"/>
</dbReference>
<evidence type="ECO:0000256" key="3">
    <source>
        <dbReference type="SAM" id="SignalP"/>
    </source>
</evidence>
<protein>
    <submittedName>
        <fullName evidence="5">Uncharacterized protein YcnI</fullName>
    </submittedName>
</protein>
<evidence type="ECO:0000313" key="6">
    <source>
        <dbReference type="Proteomes" id="UP000540506"/>
    </source>
</evidence>
<dbReference type="EMBL" id="JACHJV010000001">
    <property type="protein sequence ID" value="MBB4927232.1"/>
    <property type="molecule type" value="Genomic_DNA"/>
</dbReference>
<organism evidence="5 6">
    <name type="scientific">Kitasatospora kifunensis</name>
    <name type="common">Streptomyces kifunensis</name>
    <dbReference type="NCBI Taxonomy" id="58351"/>
    <lineage>
        <taxon>Bacteria</taxon>
        <taxon>Bacillati</taxon>
        <taxon>Actinomycetota</taxon>
        <taxon>Actinomycetes</taxon>
        <taxon>Kitasatosporales</taxon>
        <taxon>Streptomycetaceae</taxon>
        <taxon>Kitasatospora</taxon>
    </lineage>
</organism>
<proteinExistence type="predicted"/>
<dbReference type="RefSeq" id="WP_184941312.1">
    <property type="nucleotide sequence ID" value="NZ_JACHJV010000001.1"/>
</dbReference>
<keyword evidence="3" id="KW-0732">Signal</keyword>
<reference evidence="5 6" key="1">
    <citation type="submission" date="2020-08" db="EMBL/GenBank/DDBJ databases">
        <title>Sequencing the genomes of 1000 actinobacteria strains.</title>
        <authorList>
            <person name="Klenk H.-P."/>
        </authorList>
    </citation>
    <scope>NUCLEOTIDE SEQUENCE [LARGE SCALE GENOMIC DNA]</scope>
    <source>
        <strain evidence="5 6">DSM 41654</strain>
    </source>
</reference>
<feature type="transmembrane region" description="Helical" evidence="2">
    <location>
        <begin position="222"/>
        <end position="243"/>
    </location>
</feature>
<evidence type="ECO:0000259" key="4">
    <source>
        <dbReference type="Pfam" id="PF07987"/>
    </source>
</evidence>
<dbReference type="AlphaFoldDB" id="A0A7W7R879"/>
<feature type="region of interest" description="Disordered" evidence="1">
    <location>
        <begin position="193"/>
        <end position="214"/>
    </location>
</feature>
<keyword evidence="2" id="KW-1133">Transmembrane helix</keyword>
<dbReference type="CDD" id="cd08545">
    <property type="entry name" value="YcnI_like"/>
    <property type="match status" value="1"/>
</dbReference>
<keyword evidence="2" id="KW-0812">Transmembrane</keyword>
<keyword evidence="2" id="KW-0472">Membrane</keyword>
<accession>A0A7W7R879</accession>
<evidence type="ECO:0000256" key="2">
    <source>
        <dbReference type="SAM" id="Phobius"/>
    </source>
</evidence>
<sequence>MSETTHASTTHASKPARLPRRAGAVAALSAATVLLVAGPAAAHVTVQPSSAPKGAADQSFAFRVPNEDDQASTVKVELYFPTDHPIASALIAPVPGWTDQIQTTKLTTPIKTDDGDITDVVSEVTWSGGSIAPGHYQDFTLDFGQLPSDTDQLVFKALQTYSNGNIVRWIDTSQPGQPEPDHPAPTLKLTAATADSGAPATASTAPAASAKSASADDSTARALGIAGLVVGTLGLAAAAVFGLRRRTGGDPAS</sequence>
<gene>
    <name evidence="5" type="ORF">FHR34_006225</name>
</gene>
<name>A0A7W7R879_KITKI</name>
<dbReference type="InterPro" id="IPR038507">
    <property type="entry name" value="YcnI-like_sf"/>
</dbReference>
<dbReference type="Proteomes" id="UP000540506">
    <property type="component" value="Unassembled WGS sequence"/>
</dbReference>